<evidence type="ECO:0000313" key="6">
    <source>
        <dbReference type="EMBL" id="KAJ8020793.1"/>
    </source>
</evidence>
<keyword evidence="1" id="KW-0446">Lipid-binding</keyword>
<dbReference type="SMART" id="SM00248">
    <property type="entry name" value="ANK"/>
    <property type="match status" value="4"/>
</dbReference>
<dbReference type="Gene3D" id="2.40.160.120">
    <property type="match status" value="1"/>
</dbReference>
<evidence type="ECO:0000256" key="1">
    <source>
        <dbReference type="ARBA" id="ARBA00023121"/>
    </source>
</evidence>
<evidence type="ECO:0000313" key="7">
    <source>
        <dbReference type="Proteomes" id="UP001152320"/>
    </source>
</evidence>
<organism evidence="6 7">
    <name type="scientific">Holothuria leucospilota</name>
    <name type="common">Black long sea cucumber</name>
    <name type="synonym">Mertensiothuria leucospilota</name>
    <dbReference type="NCBI Taxonomy" id="206669"/>
    <lineage>
        <taxon>Eukaryota</taxon>
        <taxon>Metazoa</taxon>
        <taxon>Echinodermata</taxon>
        <taxon>Eleutherozoa</taxon>
        <taxon>Echinozoa</taxon>
        <taxon>Holothuroidea</taxon>
        <taxon>Aspidochirotacea</taxon>
        <taxon>Aspidochirotida</taxon>
        <taxon>Holothuriidae</taxon>
        <taxon>Holothuria</taxon>
    </lineage>
</organism>
<dbReference type="FunFam" id="2.40.160.120:FF:000005">
    <property type="entry name" value="Oxysterol-binding protein"/>
    <property type="match status" value="1"/>
</dbReference>
<feature type="compositionally biased region" description="Basic and acidic residues" evidence="5">
    <location>
        <begin position="1007"/>
        <end position="1018"/>
    </location>
</feature>
<proteinExistence type="inferred from homology"/>
<feature type="region of interest" description="Disordered" evidence="5">
    <location>
        <begin position="1000"/>
        <end position="1025"/>
    </location>
</feature>
<dbReference type="GO" id="GO:0006869">
    <property type="term" value="P:lipid transport"/>
    <property type="evidence" value="ECO:0007669"/>
    <property type="project" value="UniProtKB-KW"/>
</dbReference>
<dbReference type="Gene3D" id="1.25.40.20">
    <property type="entry name" value="Ankyrin repeat-containing domain"/>
    <property type="match status" value="2"/>
</dbReference>
<dbReference type="FunFam" id="3.30.70.3490:FF:000015">
    <property type="entry name" value="Oxysterol-binding protein"/>
    <property type="match status" value="1"/>
</dbReference>
<evidence type="ECO:0000256" key="2">
    <source>
        <dbReference type="PROSITE-ProRule" id="PRU00023"/>
    </source>
</evidence>
<feature type="repeat" description="ANK" evidence="2">
    <location>
        <begin position="89"/>
        <end position="121"/>
    </location>
</feature>
<dbReference type="GO" id="GO:0097038">
    <property type="term" value="C:perinuclear endoplasmic reticulum"/>
    <property type="evidence" value="ECO:0007669"/>
    <property type="project" value="TreeGrafter"/>
</dbReference>
<name>A0A9Q1BCW1_HOLLE</name>
<dbReference type="InterPro" id="IPR000648">
    <property type="entry name" value="Oxysterol-bd"/>
</dbReference>
<feature type="repeat" description="ANK" evidence="2">
    <location>
        <begin position="184"/>
        <end position="216"/>
    </location>
</feature>
<dbReference type="PROSITE" id="PS01013">
    <property type="entry name" value="OSBP"/>
    <property type="match status" value="1"/>
</dbReference>
<evidence type="ECO:0000256" key="4">
    <source>
        <dbReference type="RuleBase" id="RU003845"/>
    </source>
</evidence>
<dbReference type="SUPFAM" id="SSF144000">
    <property type="entry name" value="Oxysterol-binding protein-like"/>
    <property type="match status" value="1"/>
</dbReference>
<dbReference type="PROSITE" id="PS50088">
    <property type="entry name" value="ANK_REPEAT"/>
    <property type="match status" value="3"/>
</dbReference>
<feature type="compositionally biased region" description="Polar residues" evidence="5">
    <location>
        <begin position="576"/>
        <end position="589"/>
    </location>
</feature>
<reference evidence="6" key="1">
    <citation type="submission" date="2021-10" db="EMBL/GenBank/DDBJ databases">
        <title>Tropical sea cucumber genome reveals ecological adaptation and Cuvierian tubules defense mechanism.</title>
        <authorList>
            <person name="Chen T."/>
        </authorList>
    </citation>
    <scope>NUCLEOTIDE SEQUENCE</scope>
    <source>
        <strain evidence="6">Nanhai2018</strain>
        <tissue evidence="6">Muscle</tissue>
    </source>
</reference>
<keyword evidence="4" id="KW-0445">Lipid transport</keyword>
<dbReference type="InterPro" id="IPR036770">
    <property type="entry name" value="Ankyrin_rpt-contain_sf"/>
</dbReference>
<comment type="caution">
    <text evidence="6">The sequence shown here is derived from an EMBL/GenBank/DDBJ whole genome shotgun (WGS) entry which is preliminary data.</text>
</comment>
<evidence type="ECO:0000256" key="5">
    <source>
        <dbReference type="SAM" id="MobiDB-lite"/>
    </source>
</evidence>
<evidence type="ECO:0000256" key="3">
    <source>
        <dbReference type="RuleBase" id="RU003844"/>
    </source>
</evidence>
<dbReference type="PANTHER" id="PTHR10972:SF209">
    <property type="entry name" value="OXYSTEROL-BINDING PROTEIN"/>
    <property type="match status" value="1"/>
</dbReference>
<dbReference type="InterPro" id="IPR002110">
    <property type="entry name" value="Ankyrin_rpt"/>
</dbReference>
<dbReference type="Gene3D" id="3.30.70.3490">
    <property type="match status" value="1"/>
</dbReference>
<dbReference type="GO" id="GO:0005829">
    <property type="term" value="C:cytosol"/>
    <property type="evidence" value="ECO:0007669"/>
    <property type="project" value="TreeGrafter"/>
</dbReference>
<dbReference type="Gene3D" id="2.30.29.30">
    <property type="entry name" value="Pleckstrin-homology domain (PH domain)/Phosphotyrosine-binding domain (PTB)"/>
    <property type="match status" value="1"/>
</dbReference>
<dbReference type="PROSITE" id="PS50297">
    <property type="entry name" value="ANK_REP_REGION"/>
    <property type="match status" value="3"/>
</dbReference>
<keyword evidence="4" id="KW-0813">Transport</keyword>
<dbReference type="OrthoDB" id="416222at2759"/>
<dbReference type="InterPro" id="IPR018494">
    <property type="entry name" value="Oxysterol-bd_CS"/>
</dbReference>
<dbReference type="InterPro" id="IPR037239">
    <property type="entry name" value="OSBP_sf"/>
</dbReference>
<dbReference type="SUPFAM" id="SSF50729">
    <property type="entry name" value="PH domain-like"/>
    <property type="match status" value="1"/>
</dbReference>
<dbReference type="Pfam" id="PF13857">
    <property type="entry name" value="Ank_5"/>
    <property type="match status" value="1"/>
</dbReference>
<feature type="region of interest" description="Disordered" evidence="5">
    <location>
        <begin position="576"/>
        <end position="608"/>
    </location>
</feature>
<dbReference type="SUPFAM" id="SSF48403">
    <property type="entry name" value="Ankyrin repeat"/>
    <property type="match status" value="1"/>
</dbReference>
<sequence>MDENMTDPDEGLTGKEKLLLAARNGDVKVVQELLKQRETGMIQLDVNCRGESKANKSWTPLHLAAYFGHVEVARVLLHAGCEVNALNSSGETPLHKAAYTNRTEIVRVLLEFNADVHILNCEGFTAENLATNEEILKMLSAINRTQVVAKEQQLLSAVAEGDMGKVLGLLRCRCPPDVNCVDSNGNTPLIRASCQDNRDMAVMLIQNGADVDIRNNSGETAHSVAQTSQMRELLEIQGKKIDKFEGPILKMFGLMHRYRLFWVVLDQGVVTYYRRRADAVAKVKRKGYRYLAGSKIEVPEESVYQDSELGSDFEIPSNRPLAFTVHYPDGYSQVWKVDTSNAISISRDKWVQVFQNHSSYTGSPKSGLLKQEAAMDGSSDEISLTNLEEKIQNARVQQDLLEEHVKNIKSSLSNLVRMSGSPKKEVDPLSKVSVQSLSDQIQKLLDLSETSCSTLRECLESIMKHDKLRTTQLHQEKERSEAFEKALTSLAHEHHSLEEHLSHNLPLSPEFASLTGSLSPDGQVGRSRASSFRSAISRDEYFSITGSDRSSDPSFGSVDSLDSDRKLGDVEVIESSPTTEMSTISQVESTGVLPHNSHRNMKDSESREDIQNSVDQISDEIQTLEVENIHLNGNNTKLGNGKGPEFVIKGCSRKKLPASSNDRGPVSLWTILKHSVGKDLSRITMPVDVNEPLSFLQRCSEYVEQAELLTLAGQAEDPVDRMKYVAAFVVGSPASNMDRTNKPFNPLLGETYELERTDLQVKMMLEQVSHHPPISAFHITSPHFINHGSVYPKLKFWGKNVELQTKGVITVELPRYGESYTWHSVDTAIHNIIVGKLWVEFFGHTEIVNHKTGHKCSLNFRPAGWFGRDLHKVDGYITDKTGRKLRKVFGKWPEYFYCMPVDEATESQNAETQGWGNFFISTSNSSPVDKMPKNLSEFIPDGKMDQAELVWKNKAKPEYSGDYYNFTNFTMQLNELVDEVKEHLPPTDSRLRPDIRELESGNIDAASSEKHRLEEKQRASRKNRAKTQEEWTPVWFKEGRNPYTGEMDWIFTEQYWNRDYAKCPDIF</sequence>
<dbReference type="Pfam" id="PF01237">
    <property type="entry name" value="Oxysterol_BP"/>
    <property type="match status" value="1"/>
</dbReference>
<dbReference type="Proteomes" id="UP001152320">
    <property type="component" value="Chromosome 22"/>
</dbReference>
<dbReference type="PANTHER" id="PTHR10972">
    <property type="entry name" value="OXYSTEROL-BINDING PROTEIN-RELATED"/>
    <property type="match status" value="1"/>
</dbReference>
<gene>
    <name evidence="6" type="ORF">HOLleu_40477</name>
</gene>
<dbReference type="GO" id="GO:0015485">
    <property type="term" value="F:cholesterol binding"/>
    <property type="evidence" value="ECO:0007669"/>
    <property type="project" value="TreeGrafter"/>
</dbReference>
<protein>
    <recommendedName>
        <fullName evidence="4">Oxysterol-binding protein</fullName>
    </recommendedName>
</protein>
<feature type="repeat" description="ANK" evidence="2">
    <location>
        <begin position="56"/>
        <end position="88"/>
    </location>
</feature>
<dbReference type="EMBL" id="JAIZAY010000022">
    <property type="protein sequence ID" value="KAJ8020793.1"/>
    <property type="molecule type" value="Genomic_DNA"/>
</dbReference>
<dbReference type="AlphaFoldDB" id="A0A9Q1BCW1"/>
<keyword evidence="2" id="KW-0040">ANK repeat</keyword>
<dbReference type="InterPro" id="IPR011993">
    <property type="entry name" value="PH-like_dom_sf"/>
</dbReference>
<keyword evidence="7" id="KW-1185">Reference proteome</keyword>
<dbReference type="GO" id="GO:0005886">
    <property type="term" value="C:plasma membrane"/>
    <property type="evidence" value="ECO:0007669"/>
    <property type="project" value="TreeGrafter"/>
</dbReference>
<accession>A0A9Q1BCW1</accession>
<dbReference type="Pfam" id="PF13637">
    <property type="entry name" value="Ank_4"/>
    <property type="match status" value="1"/>
</dbReference>
<comment type="similarity">
    <text evidence="3">Belongs to the OSBP family.</text>
</comment>
<dbReference type="PRINTS" id="PR01415">
    <property type="entry name" value="ANKYRIN"/>
</dbReference>